<dbReference type="PANTHER" id="PTHR30349:SF41">
    <property type="entry name" value="INTEGRASE_RECOMBINASE PROTEIN MJ0367-RELATED"/>
    <property type="match status" value="1"/>
</dbReference>
<dbReference type="InterPro" id="IPR010998">
    <property type="entry name" value="Integrase_recombinase_N"/>
</dbReference>
<feature type="region of interest" description="Disordered" evidence="5">
    <location>
        <begin position="380"/>
        <end position="421"/>
    </location>
</feature>
<feature type="compositionally biased region" description="Basic and acidic residues" evidence="5">
    <location>
        <begin position="391"/>
        <end position="400"/>
    </location>
</feature>
<evidence type="ECO:0000259" key="6">
    <source>
        <dbReference type="PROSITE" id="PS51898"/>
    </source>
</evidence>
<evidence type="ECO:0000256" key="2">
    <source>
        <dbReference type="ARBA" id="ARBA00022908"/>
    </source>
</evidence>
<gene>
    <name evidence="7" type="ORF">RLDS_21500</name>
</gene>
<evidence type="ECO:0000256" key="4">
    <source>
        <dbReference type="ARBA" id="ARBA00023172"/>
    </source>
</evidence>
<dbReference type="GO" id="GO:0003677">
    <property type="term" value="F:DNA binding"/>
    <property type="evidence" value="ECO:0007669"/>
    <property type="project" value="UniProtKB-KW"/>
</dbReference>
<dbReference type="PANTHER" id="PTHR30349">
    <property type="entry name" value="PHAGE INTEGRASE-RELATED"/>
    <property type="match status" value="1"/>
</dbReference>
<dbReference type="PATRIC" id="fig|1331060.3.peg.4157"/>
<dbReference type="PROSITE" id="PS51898">
    <property type="entry name" value="TYR_RECOMBINASE"/>
    <property type="match status" value="1"/>
</dbReference>
<dbReference type="GO" id="GO:0006310">
    <property type="term" value="P:DNA recombination"/>
    <property type="evidence" value="ECO:0007669"/>
    <property type="project" value="UniProtKB-KW"/>
</dbReference>
<dbReference type="EMBL" id="ATDP01000106">
    <property type="protein sequence ID" value="EQB11709.1"/>
    <property type="molecule type" value="Genomic_DNA"/>
</dbReference>
<dbReference type="Gene3D" id="1.10.150.130">
    <property type="match status" value="1"/>
</dbReference>
<keyword evidence="4" id="KW-0233">DNA recombination</keyword>
<evidence type="ECO:0000313" key="7">
    <source>
        <dbReference type="EMBL" id="EQB11709.1"/>
    </source>
</evidence>
<dbReference type="Gene3D" id="1.10.443.10">
    <property type="entry name" value="Intergrase catalytic core"/>
    <property type="match status" value="1"/>
</dbReference>
<evidence type="ECO:0000256" key="3">
    <source>
        <dbReference type="ARBA" id="ARBA00023125"/>
    </source>
</evidence>
<keyword evidence="3" id="KW-0238">DNA-binding</keyword>
<protein>
    <recommendedName>
        <fullName evidence="6">Tyr recombinase domain-containing protein</fullName>
    </recommendedName>
</protein>
<reference evidence="7 8" key="1">
    <citation type="journal article" date="2013" name="Genome Announc.">
        <title>Draft Genome Sequence of Sphingobium lactosutens Strain DS20T, Isolated from a Hexachlorocyclohexane Dumpsite.</title>
        <authorList>
            <person name="Kumar R."/>
            <person name="Dwivedi V."/>
            <person name="Negi V."/>
            <person name="Khurana J.P."/>
            <person name="Lal R."/>
        </authorList>
    </citation>
    <scope>NUCLEOTIDE SEQUENCE [LARGE SCALE GENOMIC DNA]</scope>
    <source>
        <strain evidence="7 8">DS20</strain>
    </source>
</reference>
<dbReference type="InterPro" id="IPR050090">
    <property type="entry name" value="Tyrosine_recombinase_XerCD"/>
</dbReference>
<dbReference type="GO" id="GO:0015074">
    <property type="term" value="P:DNA integration"/>
    <property type="evidence" value="ECO:0007669"/>
    <property type="project" value="UniProtKB-KW"/>
</dbReference>
<organism evidence="7 8">
    <name type="scientific">Sphingobium lactosutens DS20</name>
    <dbReference type="NCBI Taxonomy" id="1331060"/>
    <lineage>
        <taxon>Bacteria</taxon>
        <taxon>Pseudomonadati</taxon>
        <taxon>Pseudomonadota</taxon>
        <taxon>Alphaproteobacteria</taxon>
        <taxon>Sphingomonadales</taxon>
        <taxon>Sphingomonadaceae</taxon>
        <taxon>Sphingobium</taxon>
    </lineage>
</organism>
<dbReference type="AlphaFoldDB" id="T0IPX9"/>
<dbReference type="Pfam" id="PF00589">
    <property type="entry name" value="Phage_integrase"/>
    <property type="match status" value="1"/>
</dbReference>
<dbReference type="InterPro" id="IPR013762">
    <property type="entry name" value="Integrase-like_cat_sf"/>
</dbReference>
<comment type="caution">
    <text evidence="7">The sequence shown here is derived from an EMBL/GenBank/DDBJ whole genome shotgun (WGS) entry which is preliminary data.</text>
</comment>
<dbReference type="OrthoDB" id="102994at2"/>
<dbReference type="eggNOG" id="COG0582">
    <property type="taxonomic scope" value="Bacteria"/>
</dbReference>
<evidence type="ECO:0000256" key="5">
    <source>
        <dbReference type="SAM" id="MobiDB-lite"/>
    </source>
</evidence>
<dbReference type="SUPFAM" id="SSF56349">
    <property type="entry name" value="DNA breaking-rejoining enzymes"/>
    <property type="match status" value="1"/>
</dbReference>
<name>T0IPX9_9SPHN</name>
<accession>T0IPX9</accession>
<dbReference type="Proteomes" id="UP000015531">
    <property type="component" value="Unassembled WGS sequence"/>
</dbReference>
<dbReference type="InterPro" id="IPR002104">
    <property type="entry name" value="Integrase_catalytic"/>
</dbReference>
<comment type="similarity">
    <text evidence="1">Belongs to the 'phage' integrase family.</text>
</comment>
<keyword evidence="8" id="KW-1185">Reference proteome</keyword>
<keyword evidence="2" id="KW-0229">DNA integration</keyword>
<evidence type="ECO:0000313" key="8">
    <source>
        <dbReference type="Proteomes" id="UP000015531"/>
    </source>
</evidence>
<dbReference type="InterPro" id="IPR011010">
    <property type="entry name" value="DNA_brk_join_enz"/>
</dbReference>
<sequence length="444" mass="50782">MTGKNVLVSKSFRDGGIYLFLRGDYKKPIWMCRIKAPGQTGFIYRSTRTTDEHQAYRFADDLYHQQLVKAYSGETEKGTKVAVGINAYIDRFEPEIGQLSIRYRILLLKRVLPHVGKLTFEGLTTASISKLTDDLRKGTKKGIMSPNTTKRVHNDLRHFFRWCVEEGYLKDLPKFPRINGEKSRRPHFNETEWRKITRQLREFVKVTNGKTLRERTMLVNYVLILANTGIRVGEARTLKWRDVREVAGPNDNRDIILTVNGKTGIREVVARTADVKIYFRRILELRSEEQGGKAPDPDSLVFCHKDGSAIGSFKKSFQTLLEKCGVQKDSFGRSRTIYSLRHTYATFRLHEGVNHFALARNMGTSVQMLEEYYGHTSNITMSQELTKGRGKASDKTDKPTKTKSPPDNGLGWLRTDHRSADRKTVLTQAPTDIAGQEPSYLDLL</sequence>
<dbReference type="RefSeq" id="WP_021227773.1">
    <property type="nucleotide sequence ID" value="NZ_ATDP01000106.1"/>
</dbReference>
<evidence type="ECO:0000256" key="1">
    <source>
        <dbReference type="ARBA" id="ARBA00008857"/>
    </source>
</evidence>
<feature type="domain" description="Tyr recombinase" evidence="6">
    <location>
        <begin position="184"/>
        <end position="386"/>
    </location>
</feature>
<proteinExistence type="inferred from homology"/>